<reference evidence="1" key="1">
    <citation type="submission" date="2022-08" db="EMBL/GenBank/DDBJ databases">
        <authorList>
            <consortium name="DOE Joint Genome Institute"/>
            <person name="Min B."/>
            <person name="Riley R."/>
            <person name="Sierra-Patev S."/>
            <person name="Naranjo-Ortiz M."/>
            <person name="Looney B."/>
            <person name="Konkel Z."/>
            <person name="Slot J.C."/>
            <person name="Sakamoto Y."/>
            <person name="Steenwyk J.L."/>
            <person name="Rokas A."/>
            <person name="Carro J."/>
            <person name="Camarero S."/>
            <person name="Ferreira P."/>
            <person name="Molpeceres G."/>
            <person name="Ruiz-Duenas F.J."/>
            <person name="Serrano A."/>
            <person name="Henrissat B."/>
            <person name="Drula E."/>
            <person name="Hughes K.W."/>
            <person name="Mata J.L."/>
            <person name="Ishikawa N.K."/>
            <person name="Vargas-Isla R."/>
            <person name="Ushijima S."/>
            <person name="Smith C.A."/>
            <person name="Ahrendt S."/>
            <person name="Andreopoulos W."/>
            <person name="He G."/>
            <person name="Labutti K."/>
            <person name="Lipzen A."/>
            <person name="Ng V."/>
            <person name="Sandor L."/>
            <person name="Barry K."/>
            <person name="Martinez A.T."/>
            <person name="Xiao Y."/>
            <person name="Gibbons J.G."/>
            <person name="Terashima K."/>
            <person name="Hibbett D.S."/>
            <person name="Grigoriev I.V."/>
        </authorList>
    </citation>
    <scope>NUCLEOTIDE SEQUENCE</scope>
    <source>
        <strain evidence="1">TFB9207</strain>
    </source>
</reference>
<keyword evidence="2" id="KW-1185">Reference proteome</keyword>
<proteinExistence type="predicted"/>
<evidence type="ECO:0000313" key="2">
    <source>
        <dbReference type="Proteomes" id="UP001163846"/>
    </source>
</evidence>
<gene>
    <name evidence="1" type="ORF">F5878DRAFT_606598</name>
</gene>
<evidence type="ECO:0000313" key="1">
    <source>
        <dbReference type="EMBL" id="KAJ3842826.1"/>
    </source>
</evidence>
<dbReference type="EMBL" id="MU805993">
    <property type="protein sequence ID" value="KAJ3842826.1"/>
    <property type="molecule type" value="Genomic_DNA"/>
</dbReference>
<accession>A0AA38PHV7</accession>
<sequence length="534" mass="60998">MLYLPPELVDRIIDEFYDSFGDLKNLSLVARSWLHRARCHLFRSLTLNPQDLQAIRDHYTDLKRRDSLDFILDPDDYVSLQDKKFLCSPLAENPQPTQSFLSSITNMILPHVRGLQLLSWVQVGDQLVPAKVYHREWLGYGGDAYASHCRLRRSLSSNEDFLERQKAQWDSIDLPWERGTGLHALPFRNLRLIYIQWSVFSWTLPFERTAGPANPADWPGIQLALLLKSNGSTLDHVHVTEYPGFQPDENGSTRDALLNLLAQNAPNLRSLCLGGLRKAYYPQFRSLESEDPPLPDRVLYPSGEEVPHIILDHNCPPDNLATIYLERLFLQGFEAESTILIQEAMLNGGVFSLKNLSHLLLSVMPMGYDYMFMFSKVQGTLTHLTLDLKDSTLYASLRFHFFPRLAYLQFIVHAIYRSWVNLHDIVGALSDNAYHLDGSLPVIQLVKRLHISYGSSARLINHGYLLAASADGLLESLVCIPSEIPESMGRSQVEEITFDVSESMLADTLPLTYSTGRLKEAQTDYWWYRPPYLQ</sequence>
<comment type="caution">
    <text evidence="1">The sequence shown here is derived from an EMBL/GenBank/DDBJ whole genome shotgun (WGS) entry which is preliminary data.</text>
</comment>
<dbReference type="Proteomes" id="UP001163846">
    <property type="component" value="Unassembled WGS sequence"/>
</dbReference>
<protein>
    <submittedName>
        <fullName evidence="1">Uncharacterized protein</fullName>
    </submittedName>
</protein>
<dbReference type="AlphaFoldDB" id="A0AA38PHV7"/>
<name>A0AA38PHV7_9AGAR</name>
<organism evidence="1 2">
    <name type="scientific">Lentinula raphanica</name>
    <dbReference type="NCBI Taxonomy" id="153919"/>
    <lineage>
        <taxon>Eukaryota</taxon>
        <taxon>Fungi</taxon>
        <taxon>Dikarya</taxon>
        <taxon>Basidiomycota</taxon>
        <taxon>Agaricomycotina</taxon>
        <taxon>Agaricomycetes</taxon>
        <taxon>Agaricomycetidae</taxon>
        <taxon>Agaricales</taxon>
        <taxon>Marasmiineae</taxon>
        <taxon>Omphalotaceae</taxon>
        <taxon>Lentinula</taxon>
    </lineage>
</organism>